<gene>
    <name evidence="4" type="ORF">QRX50_29730</name>
</gene>
<dbReference type="Pfam" id="PF00106">
    <property type="entry name" value="adh_short"/>
    <property type="match status" value="1"/>
</dbReference>
<evidence type="ECO:0000313" key="4">
    <source>
        <dbReference type="EMBL" id="WIX75668.1"/>
    </source>
</evidence>
<dbReference type="GO" id="GO:0016491">
    <property type="term" value="F:oxidoreductase activity"/>
    <property type="evidence" value="ECO:0007669"/>
    <property type="project" value="UniProtKB-KW"/>
</dbReference>
<dbReference type="InterPro" id="IPR036291">
    <property type="entry name" value="NAD(P)-bd_dom_sf"/>
</dbReference>
<dbReference type="Gene3D" id="3.40.50.720">
    <property type="entry name" value="NAD(P)-binding Rossmann-like Domain"/>
    <property type="match status" value="1"/>
</dbReference>
<reference evidence="4 5" key="1">
    <citation type="submission" date="2023-06" db="EMBL/GenBank/DDBJ databases">
        <authorList>
            <person name="Oyuntsetseg B."/>
            <person name="Kim S.B."/>
        </authorList>
    </citation>
    <scope>NUCLEOTIDE SEQUENCE [LARGE SCALE GENOMIC DNA]</scope>
    <source>
        <strain evidence="4 5">2-15</strain>
    </source>
</reference>
<organism evidence="4 5">
    <name type="scientific">Amycolatopsis carbonis</name>
    <dbReference type="NCBI Taxonomy" id="715471"/>
    <lineage>
        <taxon>Bacteria</taxon>
        <taxon>Bacillati</taxon>
        <taxon>Actinomycetota</taxon>
        <taxon>Actinomycetes</taxon>
        <taxon>Pseudonocardiales</taxon>
        <taxon>Pseudonocardiaceae</taxon>
        <taxon>Amycolatopsis</taxon>
    </lineage>
</organism>
<evidence type="ECO:0000256" key="2">
    <source>
        <dbReference type="ARBA" id="ARBA00023002"/>
    </source>
</evidence>
<keyword evidence="2" id="KW-0560">Oxidoreductase</keyword>
<dbReference type="FunFam" id="3.40.50.720:FF:000084">
    <property type="entry name" value="Short-chain dehydrogenase reductase"/>
    <property type="match status" value="1"/>
</dbReference>
<keyword evidence="5" id="KW-1185">Reference proteome</keyword>
<dbReference type="SUPFAM" id="SSF51735">
    <property type="entry name" value="NAD(P)-binding Rossmann-fold domains"/>
    <property type="match status" value="1"/>
</dbReference>
<dbReference type="InterPro" id="IPR050259">
    <property type="entry name" value="SDR"/>
</dbReference>
<dbReference type="RefSeq" id="WP_285966433.1">
    <property type="nucleotide sequence ID" value="NZ_CP127294.1"/>
</dbReference>
<comment type="similarity">
    <text evidence="1 3">Belongs to the short-chain dehydrogenases/reductases (SDR) family.</text>
</comment>
<dbReference type="PANTHER" id="PTHR42879:SF2">
    <property type="entry name" value="3-OXOACYL-[ACYL-CARRIER-PROTEIN] REDUCTASE FABG"/>
    <property type="match status" value="1"/>
</dbReference>
<dbReference type="Proteomes" id="UP001236014">
    <property type="component" value="Chromosome"/>
</dbReference>
<dbReference type="AlphaFoldDB" id="A0A9Y2MS91"/>
<name>A0A9Y2MS91_9PSEU</name>
<dbReference type="EMBL" id="CP127294">
    <property type="protein sequence ID" value="WIX75668.1"/>
    <property type="molecule type" value="Genomic_DNA"/>
</dbReference>
<dbReference type="CDD" id="cd05233">
    <property type="entry name" value="SDR_c"/>
    <property type="match status" value="1"/>
</dbReference>
<accession>A0A9Y2MS91</accession>
<evidence type="ECO:0000256" key="3">
    <source>
        <dbReference type="RuleBase" id="RU000363"/>
    </source>
</evidence>
<proteinExistence type="inferred from homology"/>
<dbReference type="PANTHER" id="PTHR42879">
    <property type="entry name" value="3-OXOACYL-(ACYL-CARRIER-PROTEIN) REDUCTASE"/>
    <property type="match status" value="1"/>
</dbReference>
<dbReference type="InterPro" id="IPR002347">
    <property type="entry name" value="SDR_fam"/>
</dbReference>
<dbReference type="KEGG" id="acab:QRX50_29730"/>
<evidence type="ECO:0000313" key="5">
    <source>
        <dbReference type="Proteomes" id="UP001236014"/>
    </source>
</evidence>
<sequence>MGQLDGKVAFITGGARGQGRAHALALAAEGADVVVTDIAEDVPIVGYPMATPDQLATTVKLVEEFGVRALGLQVNARNTDEINAAVQSTITEFGRLDILLANHGILDFSTVENTTDESWNTIVDTNLTGIFKAIRAAIPHMKKQGWGRIIATSSMGARATAPNLAHYIAAKWGVIGLVKSAALELADTGITVNAICPGAVDTDLFFNQPTYDIFCPDLPKPVTEEQFRKRLDDLNYGLNGVRFLEADDVARTMLYLVLDRGLISGQVAEIGLLGPAHSIY</sequence>
<evidence type="ECO:0000256" key="1">
    <source>
        <dbReference type="ARBA" id="ARBA00006484"/>
    </source>
</evidence>
<dbReference type="PRINTS" id="PR00080">
    <property type="entry name" value="SDRFAMILY"/>
</dbReference>
<dbReference type="PRINTS" id="PR00081">
    <property type="entry name" value="GDHRDH"/>
</dbReference>
<protein>
    <submittedName>
        <fullName evidence="4">Mycofactocin-coupled SDR family oxidoreductase</fullName>
    </submittedName>
</protein>